<dbReference type="GO" id="GO:0019695">
    <property type="term" value="P:choline metabolic process"/>
    <property type="evidence" value="ECO:0007669"/>
    <property type="project" value="TreeGrafter"/>
</dbReference>
<dbReference type="InterPro" id="IPR050654">
    <property type="entry name" value="AChE-related_enzymes"/>
</dbReference>
<evidence type="ECO:0000256" key="5">
    <source>
        <dbReference type="SAM" id="SignalP"/>
    </source>
</evidence>
<sequence>MISKFLIAFFALGCIFGMSIADDLTIQTSTGILHGKRSEALSKSLRLFLGIPYAEPPIGNLRFKRPIEIFSEGIERDATRFGPSCYQSPHLESVISPLLKPNRAAISEDCLYLNVYVPDVRQSEFPLPVMVWLTGEGFNFGDPQQFDASYLAAVGKVIVVTVNYRVGAFGFLHGLSSEAPGNVGLFDQRMALRWVKKNIAHFGGNPESVTLFGRFTGSMSAAIHAFSPLSKVEKLFNRVILQSGVPVGEWIFERNPLNATFALAKGTNCFSENVTQVIHCLRKVPADILLSSANLVSQPWRPSYDFELIFQNTLKAVRKGDYEVIDVLLGITNDEGTLCTIALDAMKSPLYKKFVEGTLTSQDFDELLVSNMLDVYKVNDALMNKLAIYNYKTPELSRLREKFVNFCGDMHITAHTMKLADLLAEKKQKIFAYEFTHRPSFSIHPQFIRAGHGDDVLFTMGLPLQLENLPEEERRLTHHMMKMIVNFARSGNPNFDDLEANWPQYTSEGRQIMKISEESRVERSSHDRSVEFWHDIIPTAEKQECPPPAVAALLAAANPEVNEPREVNFLGSRLSIPSADVIFHHSMVNHP</sequence>
<proteinExistence type="inferred from homology"/>
<dbReference type="PANTHER" id="PTHR43918:SF4">
    <property type="entry name" value="CARBOXYLIC ESTER HYDROLASE"/>
    <property type="match status" value="1"/>
</dbReference>
<name>A0A087UNN6_STEMI</name>
<dbReference type="ESTHER" id="9arac-a0a087unn6">
    <property type="family name" value="Carb_B_Arthropoda"/>
</dbReference>
<evidence type="ECO:0000313" key="8">
    <source>
        <dbReference type="Proteomes" id="UP000054359"/>
    </source>
</evidence>
<dbReference type="InterPro" id="IPR019819">
    <property type="entry name" value="Carboxylesterase_B_CS"/>
</dbReference>
<comment type="similarity">
    <text evidence="1">Belongs to the type-B carboxylesterase/lipase family.</text>
</comment>
<evidence type="ECO:0000256" key="3">
    <source>
        <dbReference type="ARBA" id="ARBA00022801"/>
    </source>
</evidence>
<dbReference type="InterPro" id="IPR002018">
    <property type="entry name" value="CarbesteraseB"/>
</dbReference>
<keyword evidence="2" id="KW-0719">Serine esterase</keyword>
<dbReference type="SUPFAM" id="SSF53474">
    <property type="entry name" value="alpha/beta-Hydrolases"/>
    <property type="match status" value="1"/>
</dbReference>
<dbReference type="Proteomes" id="UP000054359">
    <property type="component" value="Unassembled WGS sequence"/>
</dbReference>
<dbReference type="EMBL" id="KK120759">
    <property type="protein sequence ID" value="KFM78975.1"/>
    <property type="molecule type" value="Genomic_DNA"/>
</dbReference>
<dbReference type="Pfam" id="PF00135">
    <property type="entry name" value="COesterase"/>
    <property type="match status" value="1"/>
</dbReference>
<dbReference type="Gene3D" id="3.40.50.1820">
    <property type="entry name" value="alpha/beta hydrolase"/>
    <property type="match status" value="1"/>
</dbReference>
<evidence type="ECO:0000256" key="4">
    <source>
        <dbReference type="ARBA" id="ARBA00023180"/>
    </source>
</evidence>
<feature type="chain" id="PRO_5001830682" evidence="5">
    <location>
        <begin position="22"/>
        <end position="591"/>
    </location>
</feature>
<dbReference type="GO" id="GO:0005615">
    <property type="term" value="C:extracellular space"/>
    <property type="evidence" value="ECO:0007669"/>
    <property type="project" value="TreeGrafter"/>
</dbReference>
<dbReference type="PANTHER" id="PTHR43918">
    <property type="entry name" value="ACETYLCHOLINESTERASE"/>
    <property type="match status" value="1"/>
</dbReference>
<dbReference type="OMA" id="QFCGDMY"/>
<keyword evidence="3" id="KW-0378">Hydrolase</keyword>
<evidence type="ECO:0000256" key="2">
    <source>
        <dbReference type="ARBA" id="ARBA00022487"/>
    </source>
</evidence>
<accession>A0A087UNN6</accession>
<evidence type="ECO:0000256" key="1">
    <source>
        <dbReference type="ARBA" id="ARBA00005964"/>
    </source>
</evidence>
<dbReference type="GO" id="GO:0006581">
    <property type="term" value="P:acetylcholine catabolic process"/>
    <property type="evidence" value="ECO:0007669"/>
    <property type="project" value="TreeGrafter"/>
</dbReference>
<dbReference type="InterPro" id="IPR029058">
    <property type="entry name" value="AB_hydrolase_fold"/>
</dbReference>
<feature type="non-terminal residue" evidence="7">
    <location>
        <position position="591"/>
    </location>
</feature>
<dbReference type="STRING" id="407821.A0A087UNN6"/>
<protein>
    <submittedName>
        <fullName evidence="7">Cholinesterase</fullName>
    </submittedName>
</protein>
<keyword evidence="5" id="KW-0732">Signal</keyword>
<dbReference type="OrthoDB" id="19653at2759"/>
<organism evidence="7 8">
    <name type="scientific">Stegodyphus mimosarum</name>
    <name type="common">African social velvet spider</name>
    <dbReference type="NCBI Taxonomy" id="407821"/>
    <lineage>
        <taxon>Eukaryota</taxon>
        <taxon>Metazoa</taxon>
        <taxon>Ecdysozoa</taxon>
        <taxon>Arthropoda</taxon>
        <taxon>Chelicerata</taxon>
        <taxon>Arachnida</taxon>
        <taxon>Araneae</taxon>
        <taxon>Araneomorphae</taxon>
        <taxon>Entelegynae</taxon>
        <taxon>Eresoidea</taxon>
        <taxon>Eresidae</taxon>
        <taxon>Stegodyphus</taxon>
    </lineage>
</organism>
<dbReference type="AlphaFoldDB" id="A0A087UNN6"/>
<dbReference type="GO" id="GO:0005886">
    <property type="term" value="C:plasma membrane"/>
    <property type="evidence" value="ECO:0007669"/>
    <property type="project" value="TreeGrafter"/>
</dbReference>
<gene>
    <name evidence="7" type="ORF">X975_25669</name>
</gene>
<reference evidence="7 8" key="1">
    <citation type="submission" date="2013-11" db="EMBL/GenBank/DDBJ databases">
        <title>Genome sequencing of Stegodyphus mimosarum.</title>
        <authorList>
            <person name="Bechsgaard J."/>
        </authorList>
    </citation>
    <scope>NUCLEOTIDE SEQUENCE [LARGE SCALE GENOMIC DNA]</scope>
</reference>
<feature type="signal peptide" evidence="5">
    <location>
        <begin position="1"/>
        <end position="21"/>
    </location>
</feature>
<evidence type="ECO:0000259" key="6">
    <source>
        <dbReference type="Pfam" id="PF00135"/>
    </source>
</evidence>
<keyword evidence="8" id="KW-1185">Reference proteome</keyword>
<keyword evidence="4" id="KW-0325">Glycoprotein</keyword>
<feature type="domain" description="Carboxylesterase type B" evidence="6">
    <location>
        <begin position="23"/>
        <end position="533"/>
    </location>
</feature>
<evidence type="ECO:0000313" key="7">
    <source>
        <dbReference type="EMBL" id="KFM78975.1"/>
    </source>
</evidence>
<dbReference type="GO" id="GO:0003990">
    <property type="term" value="F:acetylcholinesterase activity"/>
    <property type="evidence" value="ECO:0007669"/>
    <property type="project" value="TreeGrafter"/>
</dbReference>
<dbReference type="PROSITE" id="PS00941">
    <property type="entry name" value="CARBOXYLESTERASE_B_2"/>
    <property type="match status" value="1"/>
</dbReference>